<accession>A0A1H2B6D2</accession>
<feature type="transmembrane region" description="Helical" evidence="1">
    <location>
        <begin position="293"/>
        <end position="316"/>
    </location>
</feature>
<dbReference type="STRING" id="113562.SAMN04489716_4367"/>
<reference evidence="4 5" key="1">
    <citation type="submission" date="2016-10" db="EMBL/GenBank/DDBJ databases">
        <authorList>
            <person name="de Groot N.N."/>
        </authorList>
    </citation>
    <scope>NUCLEOTIDE SEQUENCE [LARGE SCALE GENOMIC DNA]</scope>
    <source>
        <strain evidence="4 5">DSM 43941</strain>
    </source>
</reference>
<gene>
    <name evidence="4" type="ORF">SAMN04489716_4367</name>
</gene>
<dbReference type="SUPFAM" id="SSF141868">
    <property type="entry name" value="EAL domain-like"/>
    <property type="match status" value="1"/>
</dbReference>
<proteinExistence type="predicted"/>
<dbReference type="Pfam" id="PF00563">
    <property type="entry name" value="EAL"/>
    <property type="match status" value="1"/>
</dbReference>
<protein>
    <submittedName>
        <fullName evidence="4">Diguanylate cyclase (GGDEF) domain-containing protein</fullName>
    </submittedName>
</protein>
<keyword evidence="1" id="KW-0472">Membrane</keyword>
<dbReference type="InterPro" id="IPR035919">
    <property type="entry name" value="EAL_sf"/>
</dbReference>
<feature type="domain" description="EAL" evidence="2">
    <location>
        <begin position="492"/>
        <end position="746"/>
    </location>
</feature>
<dbReference type="Gene3D" id="3.30.70.270">
    <property type="match status" value="1"/>
</dbReference>
<dbReference type="Pfam" id="PF00990">
    <property type="entry name" value="GGDEF"/>
    <property type="match status" value="1"/>
</dbReference>
<evidence type="ECO:0000256" key="1">
    <source>
        <dbReference type="SAM" id="Phobius"/>
    </source>
</evidence>
<dbReference type="RefSeq" id="WP_092546321.1">
    <property type="nucleotide sequence ID" value="NZ_BOMJ01000047.1"/>
</dbReference>
<dbReference type="InterPro" id="IPR000160">
    <property type="entry name" value="GGDEF_dom"/>
</dbReference>
<sequence length="756" mass="81193">MFGLSGVARFARAVALPLGLMVVLSSVLFSVTTARSRQIANQDNALGLVLQQQAAALENYFERARAINAILAANPVFTDFYQAPGTIQEKIDSGGPLMQRVNDALGHLVRFFPGRVGEACFIDDSGLELARVVNGVPSAPSALSHHEAENPFFARTLELGPGRIYQAKEYESADTHNTVVSNSTVVETVGHVGIVHYEIALDSFRTTTPSEQVVASIIDADTGHIIVDSRSVPAAADDHTFVSLIRSGRDHGITTIGGQRVAFQRIAATEGNANDWYVAVATPAFGTGWSRGLSIGSLALLLAGMLTLLAGAAGWWSHLRSVRRTTSYDALTGAPSRALLVARIRDALSDDQPAAVLFIDLRGFKDVNDVLGHRNGDLLLIEVARRLVTAAPVNATVARLGADDFAVLLPGSGPDEAGAVAPDLLAVLHQPFAVGDINIDMEANIGLSLGPEHGTDPETLVRHAETAMHQATENATGIQRYDASHDTNAPRRLELLGDLRRAFDTDEQISLHYQPKIDLASGRLAGVEALIRWNHPVRGRMAPDDFIPVAESTSLIRPLTDHVLREAIGQAKRWQERGTPIPVAVNMSTRCLLDPTFAERVFELLDGAGLPPDLLELEITESMVMADPERALVVLRSLHDGGIRLSVDDFGTGHSSMTYLRVLPVDELKIDRSFVQNMTGSGSDTVLVRTAITLGHNLGLSVVAEGIEDELTASALRDLGCDIAQGYHFGRPMPAADFDRWHIEHSSSASGPVVPV</sequence>
<dbReference type="OrthoDB" id="23692at2"/>
<dbReference type="SMART" id="SM00052">
    <property type="entry name" value="EAL"/>
    <property type="match status" value="1"/>
</dbReference>
<dbReference type="Proteomes" id="UP000198688">
    <property type="component" value="Chromosome I"/>
</dbReference>
<dbReference type="SUPFAM" id="SSF55073">
    <property type="entry name" value="Nucleotide cyclase"/>
    <property type="match status" value="1"/>
</dbReference>
<name>A0A1H2B6D2_9ACTN</name>
<keyword evidence="5" id="KW-1185">Reference proteome</keyword>
<dbReference type="PROSITE" id="PS50887">
    <property type="entry name" value="GGDEF"/>
    <property type="match status" value="1"/>
</dbReference>
<evidence type="ECO:0000313" key="4">
    <source>
        <dbReference type="EMBL" id="SDT53637.1"/>
    </source>
</evidence>
<dbReference type="NCBIfam" id="TIGR00254">
    <property type="entry name" value="GGDEF"/>
    <property type="match status" value="1"/>
</dbReference>
<dbReference type="InterPro" id="IPR001633">
    <property type="entry name" value="EAL_dom"/>
</dbReference>
<keyword evidence="1" id="KW-0812">Transmembrane</keyword>
<dbReference type="PANTHER" id="PTHR33121:SF70">
    <property type="entry name" value="SIGNALING PROTEIN YKOW"/>
    <property type="match status" value="1"/>
</dbReference>
<evidence type="ECO:0000259" key="3">
    <source>
        <dbReference type="PROSITE" id="PS50887"/>
    </source>
</evidence>
<dbReference type="GO" id="GO:0071111">
    <property type="term" value="F:cyclic-guanylate-specific phosphodiesterase activity"/>
    <property type="evidence" value="ECO:0007669"/>
    <property type="project" value="InterPro"/>
</dbReference>
<dbReference type="AlphaFoldDB" id="A0A1H2B6D2"/>
<dbReference type="CDD" id="cd01948">
    <property type="entry name" value="EAL"/>
    <property type="match status" value="1"/>
</dbReference>
<dbReference type="CDD" id="cd01949">
    <property type="entry name" value="GGDEF"/>
    <property type="match status" value="1"/>
</dbReference>
<dbReference type="InterPro" id="IPR043128">
    <property type="entry name" value="Rev_trsase/Diguanyl_cyclase"/>
</dbReference>
<dbReference type="InterPro" id="IPR029787">
    <property type="entry name" value="Nucleotide_cyclase"/>
</dbReference>
<dbReference type="PANTHER" id="PTHR33121">
    <property type="entry name" value="CYCLIC DI-GMP PHOSPHODIESTERASE PDEF"/>
    <property type="match status" value="1"/>
</dbReference>
<dbReference type="Gene3D" id="3.20.20.450">
    <property type="entry name" value="EAL domain"/>
    <property type="match status" value="1"/>
</dbReference>
<dbReference type="EMBL" id="LT629758">
    <property type="protein sequence ID" value="SDT53637.1"/>
    <property type="molecule type" value="Genomic_DNA"/>
</dbReference>
<organism evidence="4 5">
    <name type="scientific">Actinoplanes derwentensis</name>
    <dbReference type="NCBI Taxonomy" id="113562"/>
    <lineage>
        <taxon>Bacteria</taxon>
        <taxon>Bacillati</taxon>
        <taxon>Actinomycetota</taxon>
        <taxon>Actinomycetes</taxon>
        <taxon>Micromonosporales</taxon>
        <taxon>Micromonosporaceae</taxon>
        <taxon>Actinoplanes</taxon>
    </lineage>
</organism>
<dbReference type="InterPro" id="IPR050706">
    <property type="entry name" value="Cyclic-di-GMP_PDE-like"/>
</dbReference>
<feature type="domain" description="GGDEF" evidence="3">
    <location>
        <begin position="352"/>
        <end position="486"/>
    </location>
</feature>
<dbReference type="PROSITE" id="PS50883">
    <property type="entry name" value="EAL"/>
    <property type="match status" value="1"/>
</dbReference>
<keyword evidence="1" id="KW-1133">Transmembrane helix</keyword>
<dbReference type="SMART" id="SM00267">
    <property type="entry name" value="GGDEF"/>
    <property type="match status" value="1"/>
</dbReference>
<evidence type="ECO:0000259" key="2">
    <source>
        <dbReference type="PROSITE" id="PS50883"/>
    </source>
</evidence>
<evidence type="ECO:0000313" key="5">
    <source>
        <dbReference type="Proteomes" id="UP000198688"/>
    </source>
</evidence>